<dbReference type="AlphaFoldDB" id="A0A2A5RYY9"/>
<protein>
    <recommendedName>
        <fullName evidence="3">Capsular polysaccharide synthesis protein</fullName>
    </recommendedName>
</protein>
<dbReference type="Pfam" id="PF05704">
    <property type="entry name" value="Caps_synth"/>
    <property type="match status" value="1"/>
</dbReference>
<dbReference type="Gene3D" id="3.90.550.20">
    <property type="match status" value="1"/>
</dbReference>
<evidence type="ECO:0000313" key="1">
    <source>
        <dbReference type="EMBL" id="PCS06358.1"/>
    </source>
</evidence>
<dbReference type="InterPro" id="IPR029044">
    <property type="entry name" value="Nucleotide-diphossugar_trans"/>
</dbReference>
<evidence type="ECO:0000313" key="2">
    <source>
        <dbReference type="Proteomes" id="UP000218282"/>
    </source>
</evidence>
<dbReference type="EMBL" id="JXJW01000011">
    <property type="protein sequence ID" value="PCS06358.1"/>
    <property type="molecule type" value="Genomic_DNA"/>
</dbReference>
<sequence>MKLQLRKVLSTELFDISANYQKRYVKNQTVWYSWWQGMDEAPGVVKKCIKQMKQQFPKETKFINVDQSNFKDYVLLRPEIIALFESGKMSHAHFSDQIRINLLATYGGIWVDATLWINQPLTHEIFDYPFLSYRATKSLPIASDHGLLQGDWQLYFLGGTNIYFYEALKLLNDAYWQRYTKVIHYLQLDKLIDLTLEFLPEVSHEMEKLPVHKHDPGDFLADGYKYQLSDEATASIMSEVYTDFDLIKLSWKFGPPKNKDNHLTIYEKIIIK</sequence>
<reference evidence="1 2" key="1">
    <citation type="submission" date="2014-12" db="EMBL/GenBank/DDBJ databases">
        <title>Draft genome sequences of 10 type strains of Lactococcus.</title>
        <authorList>
            <person name="Sun Z."/>
            <person name="Zhong Z."/>
            <person name="Liu W."/>
            <person name="Zhang W."/>
            <person name="Zhang H."/>
        </authorList>
    </citation>
    <scope>NUCLEOTIDE SEQUENCE [LARGE SCALE GENOMIC DNA]</scope>
    <source>
        <strain evidence="1 2">DSM 6634</strain>
    </source>
</reference>
<dbReference type="SUPFAM" id="SSF53448">
    <property type="entry name" value="Nucleotide-diphospho-sugar transferases"/>
    <property type="match status" value="1"/>
</dbReference>
<comment type="caution">
    <text evidence="1">The sequence shown here is derived from an EMBL/GenBank/DDBJ whole genome shotgun (WGS) entry which is preliminary data.</text>
</comment>
<evidence type="ECO:0008006" key="3">
    <source>
        <dbReference type="Google" id="ProtNLM"/>
    </source>
</evidence>
<gene>
    <name evidence="1" type="ORF">RU86_GL000314</name>
</gene>
<dbReference type="GO" id="GO:0016757">
    <property type="term" value="F:glycosyltransferase activity"/>
    <property type="evidence" value="ECO:0007669"/>
    <property type="project" value="InterPro"/>
</dbReference>
<dbReference type="Proteomes" id="UP000218282">
    <property type="component" value="Unassembled WGS sequence"/>
</dbReference>
<organism evidence="1 2">
    <name type="scientific">Pseudolactococcus piscium</name>
    <dbReference type="NCBI Taxonomy" id="1364"/>
    <lineage>
        <taxon>Bacteria</taxon>
        <taxon>Bacillati</taxon>
        <taxon>Bacillota</taxon>
        <taxon>Bacilli</taxon>
        <taxon>Lactobacillales</taxon>
        <taxon>Streptococcaceae</taxon>
        <taxon>Pseudolactococcus</taxon>
    </lineage>
</organism>
<proteinExistence type="predicted"/>
<name>A0A2A5RYY9_9LACT</name>
<dbReference type="InterPro" id="IPR008441">
    <property type="entry name" value="AfumC-like_glycosyl_Trfase"/>
</dbReference>
<accession>A0A2A5RYY9</accession>
<keyword evidence="2" id="KW-1185">Reference proteome</keyword>